<evidence type="ECO:0000259" key="2">
    <source>
        <dbReference type="Pfam" id="PF08354"/>
    </source>
</evidence>
<dbReference type="GO" id="GO:0006633">
    <property type="term" value="P:fatty acid biosynthetic process"/>
    <property type="evidence" value="ECO:0007669"/>
    <property type="project" value="InterPro"/>
</dbReference>
<feature type="domain" description="Fatty acid synthase beta subunit AflB /Fas1-like central" evidence="2">
    <location>
        <begin position="12"/>
        <end position="212"/>
    </location>
</feature>
<reference evidence="4" key="1">
    <citation type="submission" date="2022-07" db="EMBL/GenBank/DDBJ databases">
        <title>Phylogenomic reconstructions and comparative analyses of Kickxellomycotina fungi.</title>
        <authorList>
            <person name="Reynolds N.K."/>
            <person name="Stajich J.E."/>
            <person name="Barry K."/>
            <person name="Grigoriev I.V."/>
            <person name="Crous P."/>
            <person name="Smith M.E."/>
        </authorList>
    </citation>
    <scope>NUCLEOTIDE SEQUENCE</scope>
    <source>
        <strain evidence="4">NRRL 1566</strain>
    </source>
</reference>
<dbReference type="Gene3D" id="3.10.129.10">
    <property type="entry name" value="Hotdog Thioesterase"/>
    <property type="match status" value="1"/>
</dbReference>
<dbReference type="OrthoDB" id="4251012at2759"/>
<dbReference type="Gene3D" id="3.20.20.70">
    <property type="entry name" value="Aldolase class I"/>
    <property type="match status" value="1"/>
</dbReference>
<dbReference type="Pfam" id="PF08354">
    <property type="entry name" value="Fas1-AflB-like_hel"/>
    <property type="match status" value="1"/>
</dbReference>
<evidence type="ECO:0000313" key="5">
    <source>
        <dbReference type="Proteomes" id="UP001139887"/>
    </source>
</evidence>
<feature type="non-terminal residue" evidence="4">
    <location>
        <position position="726"/>
    </location>
</feature>
<accession>A0A9W8LYG5</accession>
<dbReference type="Pfam" id="PF17951">
    <property type="entry name" value="FAS_meander"/>
    <property type="match status" value="1"/>
</dbReference>
<protein>
    <submittedName>
        <fullName evidence="4">Fatty acid synthase alpha subunit Lsd1</fullName>
        <ecNumber evidence="4">2.3.1.86</ecNumber>
    </submittedName>
</protein>
<dbReference type="PANTHER" id="PTHR10982">
    <property type="entry name" value="MALONYL COA-ACYL CARRIER PROTEIN TRANSACYLASE"/>
    <property type="match status" value="1"/>
</dbReference>
<dbReference type="InterPro" id="IPR013785">
    <property type="entry name" value="Aldolase_TIM"/>
</dbReference>
<dbReference type="InterPro" id="IPR003965">
    <property type="entry name" value="Fatty_acid_synthase"/>
</dbReference>
<evidence type="ECO:0000256" key="1">
    <source>
        <dbReference type="ARBA" id="ARBA00022679"/>
    </source>
</evidence>
<comment type="caution">
    <text evidence="4">The sequence shown here is derived from an EMBL/GenBank/DDBJ whole genome shotgun (WGS) entry which is preliminary data.</text>
</comment>
<dbReference type="AlphaFoldDB" id="A0A9W8LYG5"/>
<dbReference type="InterPro" id="IPR050830">
    <property type="entry name" value="Fungal_FAS"/>
</dbReference>
<keyword evidence="5" id="KW-1185">Reference proteome</keyword>
<dbReference type="EC" id="2.3.1.86" evidence="4"/>
<dbReference type="Proteomes" id="UP001139887">
    <property type="component" value="Unassembled WGS sequence"/>
</dbReference>
<dbReference type="PANTHER" id="PTHR10982:SF21">
    <property type="entry name" value="FATTY ACID SYNTHASE SUBUNIT BETA"/>
    <property type="match status" value="1"/>
</dbReference>
<evidence type="ECO:0000259" key="3">
    <source>
        <dbReference type="Pfam" id="PF17951"/>
    </source>
</evidence>
<dbReference type="InterPro" id="IPR013565">
    <property type="entry name" value="Fas1/AflB-like_central"/>
</dbReference>
<feature type="domain" description="Fatty acid synthase meander beta sheet" evidence="3">
    <location>
        <begin position="271"/>
        <end position="408"/>
    </location>
</feature>
<keyword evidence="1 4" id="KW-0808">Transferase</keyword>
<dbReference type="EMBL" id="JANBUW010000999">
    <property type="protein sequence ID" value="KAJ2844721.1"/>
    <property type="molecule type" value="Genomic_DNA"/>
</dbReference>
<dbReference type="GO" id="GO:0004312">
    <property type="term" value="F:fatty acid synthase activity"/>
    <property type="evidence" value="ECO:0007669"/>
    <property type="project" value="InterPro"/>
</dbReference>
<dbReference type="PRINTS" id="PR01483">
    <property type="entry name" value="FASYNTHASE"/>
</dbReference>
<dbReference type="InterPro" id="IPR040883">
    <property type="entry name" value="FAS_meander"/>
</dbReference>
<gene>
    <name evidence="4" type="primary">fas2_9</name>
    <name evidence="4" type="ORF">IWW36_005071</name>
</gene>
<dbReference type="Gene3D" id="1.20.930.70">
    <property type="match status" value="1"/>
</dbReference>
<organism evidence="4 5">
    <name type="scientific">Coemansia brasiliensis</name>
    <dbReference type="NCBI Taxonomy" id="2650707"/>
    <lineage>
        <taxon>Eukaryota</taxon>
        <taxon>Fungi</taxon>
        <taxon>Fungi incertae sedis</taxon>
        <taxon>Zoopagomycota</taxon>
        <taxon>Kickxellomycotina</taxon>
        <taxon>Kickxellomycetes</taxon>
        <taxon>Kickxellales</taxon>
        <taxon>Kickxellaceae</taxon>
        <taxon>Coemansia</taxon>
    </lineage>
</organism>
<dbReference type="Gene3D" id="2.40.128.700">
    <property type="match status" value="1"/>
</dbReference>
<dbReference type="GO" id="GO:0005835">
    <property type="term" value="C:fatty acid synthase complex"/>
    <property type="evidence" value="ECO:0007669"/>
    <property type="project" value="InterPro"/>
</dbReference>
<dbReference type="GO" id="GO:0004321">
    <property type="term" value="F:fatty-acyl-CoA synthase activity"/>
    <property type="evidence" value="ECO:0007669"/>
    <property type="project" value="UniProtKB-EC"/>
</dbReference>
<keyword evidence="4" id="KW-0012">Acyltransferase</keyword>
<dbReference type="FunFam" id="1.20.930.70:FF:000001">
    <property type="entry name" value="Fatty acid synthase beta subunit dehydratase"/>
    <property type="match status" value="1"/>
</dbReference>
<sequence>MFIRDMSTILSQPRDKREALLLARKDEIISRLNRDYMRPWFGKKADGQVVDLEDMTYTEVIARAVELMYVKHQQRWTHPSYFQFVAKFADRAERRICTHLLRKTISAELLDVDPLDMAAFVAKQYPEAATQLLASEDVQFFISMCKQRGQKPLPFVPVLDNDFGVLLLKNVTNQSEHLDSVVDQDPQRVCIQHGPVAAQYSTIVNEPVKDILDGIYHGHIDSLVESLYNGDKDSIPAVEYIGADPVAVAVPTSVSVSESEAERVFELPAKEEQLPELELWLQMLAGLRKSWLHALLSTPVIVQENNRYAENYVRRLLRPRPERTVTIQLEDNSLFITDRAGVQELMLKYNSANCTIHLTIYHIAPTGVVVPFLLEFSYFPEQPLTPIHESKQRNDEAARQLCIDTWVASSDHPVGFDDINDATGVIKSEFTITENHVRAFCKSVDNQSWQYAFAKDGILLAPMEFTHVSFMRTLLQILNSTVFGVGQVNILHLYNEFKFEDDAPMLRANDQMCSISFVDGLVNLNPGKKLTIRSDVFSGGRKVGTLDSAFLSRSHYINPSRGFKRDRQQHFKIVLPSDADVTVLEAKEWFIYHESSSGQLIPNVPFEFCLDSEYRFKNNDTYASIITTGTVTKGGQSKPIAAVDFRWGVAMKNPVIEFLSRYQVASDNYLFANGGYSLVTAANSQLSQAAVPDTNWDYARESLDCNPFHLNPYVADFAGLPGTITH</sequence>
<proteinExistence type="predicted"/>
<name>A0A9W8LYG5_9FUNG</name>
<dbReference type="Gene3D" id="3.30.1120.100">
    <property type="match status" value="1"/>
</dbReference>
<dbReference type="Pfam" id="PF22235">
    <property type="entry name" value="FAS1_thioest_ins"/>
    <property type="match status" value="1"/>
</dbReference>
<evidence type="ECO:0000313" key="4">
    <source>
        <dbReference type="EMBL" id="KAJ2844721.1"/>
    </source>
</evidence>
<dbReference type="GO" id="GO:0004318">
    <property type="term" value="F:enoyl-[acyl-carrier-protein] reductase (NADH) activity"/>
    <property type="evidence" value="ECO:0007669"/>
    <property type="project" value="InterPro"/>
</dbReference>
<dbReference type="GO" id="GO:0019171">
    <property type="term" value="F:(3R)-hydroxyacyl-[acyl-carrier-protein] dehydratase activity"/>
    <property type="evidence" value="ECO:0007669"/>
    <property type="project" value="InterPro"/>
</dbReference>